<dbReference type="PROSITE" id="PS50202">
    <property type="entry name" value="MSP"/>
    <property type="match status" value="1"/>
</dbReference>
<name>A0A2A2JTA8_9BILA</name>
<proteinExistence type="predicted"/>
<dbReference type="PANTHER" id="PTHR22947:SF3">
    <property type="entry name" value="MSP DOMAIN-CONTAINING PROTEIN-RELATED"/>
    <property type="match status" value="1"/>
</dbReference>
<keyword evidence="3" id="KW-0812">Transmembrane</keyword>
<dbReference type="PANTHER" id="PTHR22947">
    <property type="entry name" value="MAJOR SPERM PROTEIN"/>
    <property type="match status" value="1"/>
</dbReference>
<feature type="region of interest" description="Disordered" evidence="2">
    <location>
        <begin position="37"/>
        <end position="128"/>
    </location>
</feature>
<evidence type="ECO:0000313" key="6">
    <source>
        <dbReference type="Proteomes" id="UP000218231"/>
    </source>
</evidence>
<dbReference type="Pfam" id="PF00635">
    <property type="entry name" value="Motile_Sperm"/>
    <property type="match status" value="1"/>
</dbReference>
<sequence length="245" mass="26974">MTDGSYGGLLKMFIGMFYTLCAALLVFNCASKKKKESNALIKKEVPSSEVDGGAKPPGASTMSKQNQVKEPEKKQAVDTDDKKAEDGKKEAKEDNKKENTKETQPSKDGTGEISKECKGDKKEVSQTTKKEIAPGISLKPAMLHFNVKEDGQEVLTLSNETGKVLLLKLKITDNELYSVNPIYSALSNKESKDIAINRKQGSPKLDKVEICTLEVDKKPTEDRIADIFKEKRDKVTTNSIPIEAC</sequence>
<dbReference type="Gene3D" id="2.60.40.10">
    <property type="entry name" value="Immunoglobulins"/>
    <property type="match status" value="1"/>
</dbReference>
<protein>
    <recommendedName>
        <fullName evidence="1">Major sperm protein</fullName>
    </recommendedName>
</protein>
<dbReference type="InterPro" id="IPR051774">
    <property type="entry name" value="Sperm-specific_class_P"/>
</dbReference>
<comment type="caution">
    <text evidence="5">The sequence shown here is derived from an EMBL/GenBank/DDBJ whole genome shotgun (WGS) entry which is preliminary data.</text>
</comment>
<accession>A0A2A2JTA8</accession>
<gene>
    <name evidence="5" type="ORF">WR25_19617</name>
</gene>
<evidence type="ECO:0000256" key="3">
    <source>
        <dbReference type="SAM" id="Phobius"/>
    </source>
</evidence>
<keyword evidence="1" id="KW-0963">Cytoplasm</keyword>
<evidence type="ECO:0000256" key="2">
    <source>
        <dbReference type="SAM" id="MobiDB-lite"/>
    </source>
</evidence>
<reference evidence="5 6" key="1">
    <citation type="journal article" date="2017" name="Curr. Biol.">
        <title>Genome architecture and evolution of a unichromosomal asexual nematode.</title>
        <authorList>
            <person name="Fradin H."/>
            <person name="Zegar C."/>
            <person name="Gutwein M."/>
            <person name="Lucas J."/>
            <person name="Kovtun M."/>
            <person name="Corcoran D."/>
            <person name="Baugh L.R."/>
            <person name="Kiontke K."/>
            <person name="Gunsalus K."/>
            <person name="Fitch D.H."/>
            <person name="Piano F."/>
        </authorList>
    </citation>
    <scope>NUCLEOTIDE SEQUENCE [LARGE SCALE GENOMIC DNA]</scope>
    <source>
        <strain evidence="5">PF1309</strain>
    </source>
</reference>
<evidence type="ECO:0000313" key="5">
    <source>
        <dbReference type="EMBL" id="PAV64974.1"/>
    </source>
</evidence>
<keyword evidence="6" id="KW-1185">Reference proteome</keyword>
<keyword evidence="3" id="KW-1133">Transmembrane helix</keyword>
<dbReference type="SUPFAM" id="SSF49354">
    <property type="entry name" value="PapD-like"/>
    <property type="match status" value="1"/>
</dbReference>
<keyword evidence="3" id="KW-0472">Membrane</keyword>
<keyword evidence="1" id="KW-0206">Cytoskeleton</keyword>
<dbReference type="InterPro" id="IPR000535">
    <property type="entry name" value="MSP_dom"/>
</dbReference>
<dbReference type="InterPro" id="IPR013783">
    <property type="entry name" value="Ig-like_fold"/>
</dbReference>
<dbReference type="OrthoDB" id="5860817at2759"/>
<dbReference type="InterPro" id="IPR008962">
    <property type="entry name" value="PapD-like_sf"/>
</dbReference>
<feature type="compositionally biased region" description="Basic and acidic residues" evidence="2">
    <location>
        <begin position="67"/>
        <end position="128"/>
    </location>
</feature>
<evidence type="ECO:0000259" key="4">
    <source>
        <dbReference type="PROSITE" id="PS50202"/>
    </source>
</evidence>
<dbReference type="Proteomes" id="UP000218231">
    <property type="component" value="Unassembled WGS sequence"/>
</dbReference>
<dbReference type="EMBL" id="LIAE01010231">
    <property type="protein sequence ID" value="PAV64974.1"/>
    <property type="molecule type" value="Genomic_DNA"/>
</dbReference>
<organism evidence="5 6">
    <name type="scientific">Diploscapter pachys</name>
    <dbReference type="NCBI Taxonomy" id="2018661"/>
    <lineage>
        <taxon>Eukaryota</taxon>
        <taxon>Metazoa</taxon>
        <taxon>Ecdysozoa</taxon>
        <taxon>Nematoda</taxon>
        <taxon>Chromadorea</taxon>
        <taxon>Rhabditida</taxon>
        <taxon>Rhabditina</taxon>
        <taxon>Rhabditomorpha</taxon>
        <taxon>Rhabditoidea</taxon>
        <taxon>Rhabditidae</taxon>
        <taxon>Diploscapter</taxon>
    </lineage>
</organism>
<evidence type="ECO:0000256" key="1">
    <source>
        <dbReference type="RuleBase" id="RU003425"/>
    </source>
</evidence>
<feature type="domain" description="MSP" evidence="4">
    <location>
        <begin position="135"/>
        <end position="245"/>
    </location>
</feature>
<feature type="transmembrane region" description="Helical" evidence="3">
    <location>
        <begin position="6"/>
        <end position="27"/>
    </location>
</feature>
<dbReference type="AlphaFoldDB" id="A0A2A2JTA8"/>
<comment type="function">
    <text evidence="1">Central component in molecular interactions underlying sperm crawling. Forms an extensive filament system that extends from sperm villipoda, along the leading edge of the pseudopod.</text>
</comment>